<dbReference type="Proteomes" id="UP000008177">
    <property type="component" value="Unplaced contigs"/>
</dbReference>
<gene>
    <name evidence="1" type="ORF">BofuT4_P066970.1</name>
</gene>
<name>G2XRC1_BOTF4</name>
<evidence type="ECO:0000313" key="2">
    <source>
        <dbReference type="Proteomes" id="UP000008177"/>
    </source>
</evidence>
<dbReference type="InParanoid" id="G2XRC1"/>
<accession>G2XRC1</accession>
<reference evidence="2" key="1">
    <citation type="journal article" date="2011" name="PLoS Genet.">
        <title>Genomic analysis of the necrotrophic fungal pathogens Sclerotinia sclerotiorum and Botrytis cinerea.</title>
        <authorList>
            <person name="Amselem J."/>
            <person name="Cuomo C.A."/>
            <person name="van Kan J.A."/>
            <person name="Viaud M."/>
            <person name="Benito E.P."/>
            <person name="Couloux A."/>
            <person name="Coutinho P.M."/>
            <person name="de Vries R.P."/>
            <person name="Dyer P.S."/>
            <person name="Fillinger S."/>
            <person name="Fournier E."/>
            <person name="Gout L."/>
            <person name="Hahn M."/>
            <person name="Kohn L."/>
            <person name="Lapalu N."/>
            <person name="Plummer K.M."/>
            <person name="Pradier J.M."/>
            <person name="Quevillon E."/>
            <person name="Sharon A."/>
            <person name="Simon A."/>
            <person name="ten Have A."/>
            <person name="Tudzynski B."/>
            <person name="Tudzynski P."/>
            <person name="Wincker P."/>
            <person name="Andrew M."/>
            <person name="Anthouard V."/>
            <person name="Beever R.E."/>
            <person name="Beffa R."/>
            <person name="Benoit I."/>
            <person name="Bouzid O."/>
            <person name="Brault B."/>
            <person name="Chen Z."/>
            <person name="Choquer M."/>
            <person name="Collemare J."/>
            <person name="Cotton P."/>
            <person name="Danchin E.G."/>
            <person name="Da Silva C."/>
            <person name="Gautier A."/>
            <person name="Giraud C."/>
            <person name="Giraud T."/>
            <person name="Gonzalez C."/>
            <person name="Grossetete S."/>
            <person name="Guldener U."/>
            <person name="Henrissat B."/>
            <person name="Howlett B.J."/>
            <person name="Kodira C."/>
            <person name="Kretschmer M."/>
            <person name="Lappartient A."/>
            <person name="Leroch M."/>
            <person name="Levis C."/>
            <person name="Mauceli E."/>
            <person name="Neuveglise C."/>
            <person name="Oeser B."/>
            <person name="Pearson M."/>
            <person name="Poulain J."/>
            <person name="Poussereau N."/>
            <person name="Quesneville H."/>
            <person name="Rascle C."/>
            <person name="Schumacher J."/>
            <person name="Segurens B."/>
            <person name="Sexton A."/>
            <person name="Silva E."/>
            <person name="Sirven C."/>
            <person name="Soanes D.M."/>
            <person name="Talbot N.J."/>
            <person name="Templeton M."/>
            <person name="Yandava C."/>
            <person name="Yarden O."/>
            <person name="Zeng Q."/>
            <person name="Rollins J.A."/>
            <person name="Lebrun M.H."/>
            <person name="Dickman M."/>
        </authorList>
    </citation>
    <scope>NUCLEOTIDE SEQUENCE [LARGE SCALE GENOMIC DNA]</scope>
    <source>
        <strain evidence="2">T4</strain>
    </source>
</reference>
<dbReference type="EMBL" id="FQ790256">
    <property type="protein sequence ID" value="CCD43289.1"/>
    <property type="molecule type" value="Genomic_DNA"/>
</dbReference>
<dbReference type="AlphaFoldDB" id="G2XRC1"/>
<sequence length="127" mass="14289">MQMGSGGFPEIRPMPGHFKVCPWKKCSFSSITSSSIFRSLIDPLTALRRKSICRYPADDARPVLYPYTCENPRTGRTQLVAVAAAGFRIGTKLAKFDKEYRVGGEFFNADLSDVYQMARALHVYDKL</sequence>
<organism evidence="1 2">
    <name type="scientific">Botryotinia fuckeliana (strain T4)</name>
    <name type="common">Noble rot fungus</name>
    <name type="synonym">Botrytis cinerea</name>
    <dbReference type="NCBI Taxonomy" id="999810"/>
    <lineage>
        <taxon>Eukaryota</taxon>
        <taxon>Fungi</taxon>
        <taxon>Dikarya</taxon>
        <taxon>Ascomycota</taxon>
        <taxon>Pezizomycotina</taxon>
        <taxon>Leotiomycetes</taxon>
        <taxon>Helotiales</taxon>
        <taxon>Sclerotiniaceae</taxon>
        <taxon>Botrytis</taxon>
    </lineage>
</organism>
<dbReference type="HOGENOM" id="CLU_1970191_0_0_1"/>
<evidence type="ECO:0000313" key="1">
    <source>
        <dbReference type="EMBL" id="CCD43289.1"/>
    </source>
</evidence>
<protein>
    <submittedName>
        <fullName evidence="1">Uncharacterized protein</fullName>
    </submittedName>
</protein>
<proteinExistence type="predicted"/>